<accession>A0A3P7JU60</accession>
<proteinExistence type="predicted"/>
<dbReference type="EMBL" id="UYYB01117293">
    <property type="protein sequence ID" value="VDM82364.1"/>
    <property type="molecule type" value="Genomic_DNA"/>
</dbReference>
<sequence length="55" mass="6626">MRRNVITTPKDSPQLAYYLFYTRSFVHSRILVIYPRQPETKNSLFTMELTRMNPC</sequence>
<evidence type="ECO:0000313" key="2">
    <source>
        <dbReference type="Proteomes" id="UP000270094"/>
    </source>
</evidence>
<reference evidence="1 2" key="1">
    <citation type="submission" date="2018-11" db="EMBL/GenBank/DDBJ databases">
        <authorList>
            <consortium name="Pathogen Informatics"/>
        </authorList>
    </citation>
    <scope>NUCLEOTIDE SEQUENCE [LARGE SCALE GENOMIC DNA]</scope>
</reference>
<organism evidence="1 2">
    <name type="scientific">Strongylus vulgaris</name>
    <name type="common">Blood worm</name>
    <dbReference type="NCBI Taxonomy" id="40348"/>
    <lineage>
        <taxon>Eukaryota</taxon>
        <taxon>Metazoa</taxon>
        <taxon>Ecdysozoa</taxon>
        <taxon>Nematoda</taxon>
        <taxon>Chromadorea</taxon>
        <taxon>Rhabditida</taxon>
        <taxon>Rhabditina</taxon>
        <taxon>Rhabditomorpha</taxon>
        <taxon>Strongyloidea</taxon>
        <taxon>Strongylidae</taxon>
        <taxon>Strongylus</taxon>
    </lineage>
</organism>
<protein>
    <submittedName>
        <fullName evidence="1">Uncharacterized protein</fullName>
    </submittedName>
</protein>
<dbReference type="AlphaFoldDB" id="A0A3P7JU60"/>
<evidence type="ECO:0000313" key="1">
    <source>
        <dbReference type="EMBL" id="VDM82364.1"/>
    </source>
</evidence>
<dbReference type="Proteomes" id="UP000270094">
    <property type="component" value="Unassembled WGS sequence"/>
</dbReference>
<keyword evidence="2" id="KW-1185">Reference proteome</keyword>
<gene>
    <name evidence="1" type="ORF">SVUK_LOCUS17362</name>
</gene>
<name>A0A3P7JU60_STRVU</name>